<name>A0A1I0KA50_9FIRM</name>
<reference evidence="3" key="1">
    <citation type="submission" date="2016-10" db="EMBL/GenBank/DDBJ databases">
        <authorList>
            <person name="Varghese N."/>
            <person name="Submissions S."/>
        </authorList>
    </citation>
    <scope>NUCLEOTIDE SEQUENCE [LARGE SCALE GENOMIC DNA]</scope>
    <source>
        <strain evidence="3">NLAE-zl-G277</strain>
    </source>
</reference>
<organism evidence="2 3">
    <name type="scientific">Enterocloster lavalensis</name>
    <dbReference type="NCBI Taxonomy" id="460384"/>
    <lineage>
        <taxon>Bacteria</taxon>
        <taxon>Bacillati</taxon>
        <taxon>Bacillota</taxon>
        <taxon>Clostridia</taxon>
        <taxon>Lachnospirales</taxon>
        <taxon>Lachnospiraceae</taxon>
        <taxon>Enterocloster</taxon>
    </lineage>
</organism>
<keyword evidence="1" id="KW-0812">Transmembrane</keyword>
<protein>
    <submittedName>
        <fullName evidence="2">Uncharacterized protein</fullName>
    </submittedName>
</protein>
<evidence type="ECO:0000313" key="3">
    <source>
        <dbReference type="Proteomes" id="UP000198508"/>
    </source>
</evidence>
<dbReference type="EMBL" id="FOIM01000058">
    <property type="protein sequence ID" value="SEU21008.1"/>
    <property type="molecule type" value="Genomic_DNA"/>
</dbReference>
<gene>
    <name evidence="2" type="ORF">SAMN05216313_1585</name>
</gene>
<evidence type="ECO:0000256" key="1">
    <source>
        <dbReference type="SAM" id="Phobius"/>
    </source>
</evidence>
<keyword evidence="1" id="KW-1133">Transmembrane helix</keyword>
<keyword evidence="1" id="KW-0472">Membrane</keyword>
<dbReference type="Proteomes" id="UP000198508">
    <property type="component" value="Unassembled WGS sequence"/>
</dbReference>
<accession>A0A1I0KA50</accession>
<dbReference type="STRING" id="460384.SAMN05216313_1585"/>
<proteinExistence type="predicted"/>
<dbReference type="AlphaFoldDB" id="A0A1I0KA50"/>
<feature type="transmembrane region" description="Helical" evidence="1">
    <location>
        <begin position="31"/>
        <end position="52"/>
    </location>
</feature>
<sequence>MQIIGVLLMVSAVICTLLSNKIDEDKDVKKLSIVFSVGTLLVCIIAVFSYFFQ</sequence>
<keyword evidence="3" id="KW-1185">Reference proteome</keyword>
<evidence type="ECO:0000313" key="2">
    <source>
        <dbReference type="EMBL" id="SEU21008.1"/>
    </source>
</evidence>